<feature type="transmembrane region" description="Helical" evidence="19">
    <location>
        <begin position="101"/>
        <end position="123"/>
    </location>
</feature>
<dbReference type="UniPathway" id="UPA00557">
    <property type="reaction ID" value="UER00614"/>
</dbReference>
<evidence type="ECO:0000256" key="19">
    <source>
        <dbReference type="SAM" id="Phobius"/>
    </source>
</evidence>
<evidence type="ECO:0000313" key="21">
    <source>
        <dbReference type="Proteomes" id="UP000054600"/>
    </source>
</evidence>
<comment type="pathway">
    <text evidence="4">Lipid metabolism.</text>
</comment>
<evidence type="ECO:0000256" key="18">
    <source>
        <dbReference type="RuleBase" id="RU003938"/>
    </source>
</evidence>
<evidence type="ECO:0000256" key="13">
    <source>
        <dbReference type="ARBA" id="ARBA00022989"/>
    </source>
</evidence>
<evidence type="ECO:0000256" key="10">
    <source>
        <dbReference type="ARBA" id="ARBA00022679"/>
    </source>
</evidence>
<reference evidence="20 21" key="1">
    <citation type="submission" date="2015-11" db="EMBL/GenBank/DDBJ databases">
        <title>Genomic analysis of 38 Legionella species identifies large and diverse effector repertoires.</title>
        <authorList>
            <person name="Burstein D."/>
            <person name="Amaro F."/>
            <person name="Zusman T."/>
            <person name="Lifshitz Z."/>
            <person name="Cohen O."/>
            <person name="Gilbert J.A."/>
            <person name="Pupko T."/>
            <person name="Shuman H.A."/>
            <person name="Segal G."/>
        </authorList>
    </citation>
    <scope>NUCLEOTIDE SEQUENCE [LARGE SCALE GENOMIC DNA]</scope>
    <source>
        <strain evidence="20 21">ATCC 49655</strain>
    </source>
</reference>
<keyword evidence="17" id="KW-1208">Phospholipid metabolism</keyword>
<feature type="transmembrane region" description="Helical" evidence="19">
    <location>
        <begin position="135"/>
        <end position="153"/>
    </location>
</feature>
<name>A0A0W0ZF18_9GAMM</name>
<protein>
    <recommendedName>
        <fullName evidence="7 18">Phosphatidate cytidylyltransferase</fullName>
        <ecNumber evidence="6 18">2.7.7.41</ecNumber>
    </recommendedName>
</protein>
<keyword evidence="13 19" id="KW-1133">Transmembrane helix</keyword>
<keyword evidence="16" id="KW-0594">Phospholipid biosynthesis</keyword>
<evidence type="ECO:0000256" key="15">
    <source>
        <dbReference type="ARBA" id="ARBA00023136"/>
    </source>
</evidence>
<keyword evidence="10 18" id="KW-0808">Transferase</keyword>
<feature type="transmembrane region" description="Helical" evidence="19">
    <location>
        <begin position="6"/>
        <end position="37"/>
    </location>
</feature>
<dbReference type="InterPro" id="IPR000374">
    <property type="entry name" value="PC_trans"/>
</dbReference>
<keyword evidence="8" id="KW-1003">Cell membrane</keyword>
<comment type="similarity">
    <text evidence="5 18">Belongs to the CDS family.</text>
</comment>
<feature type="transmembrane region" description="Helical" evidence="19">
    <location>
        <begin position="174"/>
        <end position="192"/>
    </location>
</feature>
<comment type="subcellular location">
    <subcellularLocation>
        <location evidence="2">Cell membrane</location>
        <topology evidence="2">Multi-pass membrane protein</topology>
    </subcellularLocation>
</comment>
<evidence type="ECO:0000256" key="3">
    <source>
        <dbReference type="ARBA" id="ARBA00005119"/>
    </source>
</evidence>
<dbReference type="AlphaFoldDB" id="A0A0W0ZF18"/>
<evidence type="ECO:0000256" key="8">
    <source>
        <dbReference type="ARBA" id="ARBA00022475"/>
    </source>
</evidence>
<dbReference type="Proteomes" id="UP000054600">
    <property type="component" value="Unassembled WGS sequence"/>
</dbReference>
<dbReference type="PATRIC" id="fig|1122169.6.peg.35"/>
<dbReference type="eggNOG" id="COG4589">
    <property type="taxonomic scope" value="Bacteria"/>
</dbReference>
<keyword evidence="14" id="KW-0443">Lipid metabolism</keyword>
<keyword evidence="15 19" id="KW-0472">Membrane</keyword>
<evidence type="ECO:0000256" key="1">
    <source>
        <dbReference type="ARBA" id="ARBA00001698"/>
    </source>
</evidence>
<evidence type="ECO:0000256" key="4">
    <source>
        <dbReference type="ARBA" id="ARBA00005189"/>
    </source>
</evidence>
<evidence type="ECO:0000256" key="11">
    <source>
        <dbReference type="ARBA" id="ARBA00022692"/>
    </source>
</evidence>
<accession>A0A0W0ZF18</accession>
<dbReference type="Pfam" id="PF01148">
    <property type="entry name" value="CTP_transf_1"/>
    <property type="match status" value="1"/>
</dbReference>
<keyword evidence="21" id="KW-1185">Reference proteome</keyword>
<evidence type="ECO:0000256" key="9">
    <source>
        <dbReference type="ARBA" id="ARBA00022516"/>
    </source>
</evidence>
<dbReference type="OrthoDB" id="9799199at2"/>
<comment type="pathway">
    <text evidence="3 18">Phospholipid metabolism; CDP-diacylglycerol biosynthesis; CDP-diacylglycerol from sn-glycerol 3-phosphate: step 3/3.</text>
</comment>
<keyword evidence="12 18" id="KW-0548">Nucleotidyltransferase</keyword>
<dbReference type="PROSITE" id="PS01315">
    <property type="entry name" value="CDS"/>
    <property type="match status" value="1"/>
</dbReference>
<dbReference type="STRING" id="1122169.Lsha_0033"/>
<gene>
    <name evidence="20" type="ORF">Lsha_0033</name>
</gene>
<evidence type="ECO:0000256" key="16">
    <source>
        <dbReference type="ARBA" id="ARBA00023209"/>
    </source>
</evidence>
<dbReference type="EMBL" id="LNYW01000002">
    <property type="protein sequence ID" value="KTD67502.1"/>
    <property type="molecule type" value="Genomic_DNA"/>
</dbReference>
<evidence type="ECO:0000256" key="6">
    <source>
        <dbReference type="ARBA" id="ARBA00012487"/>
    </source>
</evidence>
<proteinExistence type="inferred from homology"/>
<dbReference type="GO" id="GO:0004605">
    <property type="term" value="F:phosphatidate cytidylyltransferase activity"/>
    <property type="evidence" value="ECO:0007669"/>
    <property type="project" value="UniProtKB-EC"/>
</dbReference>
<comment type="caution">
    <text evidence="20">The sequence shown here is derived from an EMBL/GenBank/DDBJ whole genome shotgun (WGS) entry which is preliminary data.</text>
</comment>
<dbReference type="GO" id="GO:0016024">
    <property type="term" value="P:CDP-diacylglycerol biosynthetic process"/>
    <property type="evidence" value="ECO:0007669"/>
    <property type="project" value="UniProtKB-UniPathway"/>
</dbReference>
<keyword evidence="9" id="KW-0444">Lipid biosynthesis</keyword>
<feature type="transmembrane region" description="Helical" evidence="19">
    <location>
        <begin position="198"/>
        <end position="218"/>
    </location>
</feature>
<dbReference type="PANTHER" id="PTHR46382:SF1">
    <property type="entry name" value="PHOSPHATIDATE CYTIDYLYLTRANSFERASE"/>
    <property type="match status" value="1"/>
</dbReference>
<sequence>MFMQRLITSVILVPLVLLILFYAPAWLLAGIVGIIFFGAGYESLQLIPLKNRIMQAGFILLLFFALWACGYLFSYWLALGLVLWGLNCIAIITFPESQKYWGYPVLVAGVCCVLLPLFAQSLIHLYDLPQGKGLLVYLLFLIWASDIGAYLTGKRWGKTKLIPQVSPGKSWEGVLGGVVLAMTVMGVGYFYFMPQSVVHWIVLALITVIISIFGDLFISILKRRCHLKDTGAIIPGHGGILDRLDSLIAALPVFYFGLTLG</sequence>
<evidence type="ECO:0000256" key="7">
    <source>
        <dbReference type="ARBA" id="ARBA00019373"/>
    </source>
</evidence>
<organism evidence="20 21">
    <name type="scientific">Legionella shakespearei DSM 23087</name>
    <dbReference type="NCBI Taxonomy" id="1122169"/>
    <lineage>
        <taxon>Bacteria</taxon>
        <taxon>Pseudomonadati</taxon>
        <taxon>Pseudomonadota</taxon>
        <taxon>Gammaproteobacteria</taxon>
        <taxon>Legionellales</taxon>
        <taxon>Legionellaceae</taxon>
        <taxon>Legionella</taxon>
    </lineage>
</organism>
<evidence type="ECO:0000256" key="17">
    <source>
        <dbReference type="ARBA" id="ARBA00023264"/>
    </source>
</evidence>
<evidence type="ECO:0000313" key="20">
    <source>
        <dbReference type="EMBL" id="KTD67502.1"/>
    </source>
</evidence>
<keyword evidence="11 18" id="KW-0812">Transmembrane</keyword>
<dbReference type="GO" id="GO:0005886">
    <property type="term" value="C:plasma membrane"/>
    <property type="evidence" value="ECO:0007669"/>
    <property type="project" value="UniProtKB-SubCell"/>
</dbReference>
<dbReference type="PANTHER" id="PTHR46382">
    <property type="entry name" value="PHOSPHATIDATE CYTIDYLYLTRANSFERASE"/>
    <property type="match status" value="1"/>
</dbReference>
<evidence type="ECO:0000256" key="2">
    <source>
        <dbReference type="ARBA" id="ARBA00004651"/>
    </source>
</evidence>
<comment type="catalytic activity">
    <reaction evidence="1 18">
        <text>a 1,2-diacyl-sn-glycero-3-phosphate + CTP + H(+) = a CDP-1,2-diacyl-sn-glycerol + diphosphate</text>
        <dbReference type="Rhea" id="RHEA:16229"/>
        <dbReference type="ChEBI" id="CHEBI:15378"/>
        <dbReference type="ChEBI" id="CHEBI:33019"/>
        <dbReference type="ChEBI" id="CHEBI:37563"/>
        <dbReference type="ChEBI" id="CHEBI:58332"/>
        <dbReference type="ChEBI" id="CHEBI:58608"/>
        <dbReference type="EC" id="2.7.7.41"/>
    </reaction>
</comment>
<evidence type="ECO:0000256" key="5">
    <source>
        <dbReference type="ARBA" id="ARBA00010185"/>
    </source>
</evidence>
<evidence type="ECO:0000256" key="12">
    <source>
        <dbReference type="ARBA" id="ARBA00022695"/>
    </source>
</evidence>
<dbReference type="EC" id="2.7.7.41" evidence="6 18"/>
<evidence type="ECO:0000256" key="14">
    <source>
        <dbReference type="ARBA" id="ARBA00023098"/>
    </source>
</evidence>
<dbReference type="RefSeq" id="WP_018576825.1">
    <property type="nucleotide sequence ID" value="NZ_KB892392.1"/>
</dbReference>